<dbReference type="EMBL" id="QRBF01000008">
    <property type="protein sequence ID" value="RDS81072.1"/>
    <property type="molecule type" value="Genomic_DNA"/>
</dbReference>
<proteinExistence type="predicted"/>
<protein>
    <submittedName>
        <fullName evidence="1">Uncharacterized protein</fullName>
    </submittedName>
</protein>
<dbReference type="NCBIfam" id="NF041374">
    <property type="entry name" value="GDCCVxC"/>
    <property type="match status" value="1"/>
</dbReference>
<evidence type="ECO:0000313" key="1">
    <source>
        <dbReference type="EMBL" id="RDS81072.1"/>
    </source>
</evidence>
<dbReference type="RefSeq" id="WP_115479600.1">
    <property type="nucleotide sequence ID" value="NZ_QRBF01000008.1"/>
</dbReference>
<sequence>MSHTKTLVLESTLTCPECGHQATEVMPTDACVFFYECAGCGAFLKPKPGHCCVFCSYGTVPCPPVQDENACCGNR</sequence>
<dbReference type="OrthoDB" id="332228at2"/>
<evidence type="ECO:0000313" key="2">
    <source>
        <dbReference type="Proteomes" id="UP000255334"/>
    </source>
</evidence>
<organism evidence="1 2">
    <name type="scientific">Dyella psychrodurans</name>
    <dbReference type="NCBI Taxonomy" id="1927960"/>
    <lineage>
        <taxon>Bacteria</taxon>
        <taxon>Pseudomonadati</taxon>
        <taxon>Pseudomonadota</taxon>
        <taxon>Gammaproteobacteria</taxon>
        <taxon>Lysobacterales</taxon>
        <taxon>Rhodanobacteraceae</taxon>
        <taxon>Dyella</taxon>
    </lineage>
</organism>
<dbReference type="AlphaFoldDB" id="A0A370WY69"/>
<comment type="caution">
    <text evidence="1">The sequence shown here is derived from an EMBL/GenBank/DDBJ whole genome shotgun (WGS) entry which is preliminary data.</text>
</comment>
<dbReference type="InterPro" id="IPR047677">
    <property type="entry name" value="GDCCVxC"/>
</dbReference>
<gene>
    <name evidence="1" type="ORF">DWU99_18345</name>
</gene>
<accession>A0A370WY69</accession>
<reference evidence="1 2" key="1">
    <citation type="submission" date="2018-07" db="EMBL/GenBank/DDBJ databases">
        <title>Dyella monticola sp. nov. and Dyella psychrodurans sp. nov. isolated from monsoon evergreen broad-leaved forest soil of Dinghu Mountain, China.</title>
        <authorList>
            <person name="Gao Z."/>
            <person name="Qiu L."/>
        </authorList>
    </citation>
    <scope>NUCLEOTIDE SEQUENCE [LARGE SCALE GENOMIC DNA]</scope>
    <source>
        <strain evidence="1 2">4MSK11</strain>
    </source>
</reference>
<keyword evidence="2" id="KW-1185">Reference proteome</keyword>
<name>A0A370WY69_9GAMM</name>
<dbReference type="Proteomes" id="UP000255334">
    <property type="component" value="Unassembled WGS sequence"/>
</dbReference>